<evidence type="ECO:0000259" key="2">
    <source>
        <dbReference type="Pfam" id="PF08547"/>
    </source>
</evidence>
<protein>
    <submittedName>
        <fullName evidence="3">CIA30 family protein</fullName>
    </submittedName>
</protein>
<dbReference type="Pfam" id="PF08547">
    <property type="entry name" value="CIA30"/>
    <property type="match status" value="1"/>
</dbReference>
<dbReference type="EMBL" id="JAWCUA010000001">
    <property type="protein sequence ID" value="MDU0111696.1"/>
    <property type="molecule type" value="Genomic_DNA"/>
</dbReference>
<feature type="chain" id="PRO_5045135769" evidence="1">
    <location>
        <begin position="27"/>
        <end position="196"/>
    </location>
</feature>
<gene>
    <name evidence="3" type="ORF">RT723_01445</name>
</gene>
<proteinExistence type="predicted"/>
<keyword evidence="1" id="KW-0732">Signal</keyword>
<dbReference type="RefSeq" id="WP_315945597.1">
    <property type="nucleotide sequence ID" value="NZ_JAWCUA010000001.1"/>
</dbReference>
<sequence length="196" mass="21801">MNISILNRVKLLSMTSLLVCSAYTYANKIPTIVDDFSHPDNNSLGIKRQFLDDKVAGGNSQARIKVIDGKLHISGEIEPPRGQPGWASSVLLLNPEGLPQDVSKFSGIRLLIKLQSGNISISANSTDISNFDYHSAMLMVQADDKFHEIKIPFDSMKRSWSEQTKLNTTTINSLSIVSFGMQKTPFEYQLDEVGFY</sequence>
<evidence type="ECO:0000256" key="1">
    <source>
        <dbReference type="SAM" id="SignalP"/>
    </source>
</evidence>
<evidence type="ECO:0000313" key="4">
    <source>
        <dbReference type="Proteomes" id="UP001257914"/>
    </source>
</evidence>
<feature type="domain" description="NADH:ubiquinone oxidoreductase intermediate-associated protein 30" evidence="2">
    <location>
        <begin position="49"/>
        <end position="187"/>
    </location>
</feature>
<dbReference type="InterPro" id="IPR008979">
    <property type="entry name" value="Galactose-bd-like_sf"/>
</dbReference>
<accession>A0ABU3QW85</accession>
<evidence type="ECO:0000313" key="3">
    <source>
        <dbReference type="EMBL" id="MDU0111696.1"/>
    </source>
</evidence>
<dbReference type="SUPFAM" id="SSF49785">
    <property type="entry name" value="Galactose-binding domain-like"/>
    <property type="match status" value="1"/>
</dbReference>
<dbReference type="InterPro" id="IPR013857">
    <property type="entry name" value="NADH-UbQ_OxRdtase-assoc_prot30"/>
</dbReference>
<feature type="signal peptide" evidence="1">
    <location>
        <begin position="1"/>
        <end position="26"/>
    </location>
</feature>
<organism evidence="3 4">
    <name type="scientific">Psychrosphaera aquimarina</name>
    <dbReference type="NCBI Taxonomy" id="2044854"/>
    <lineage>
        <taxon>Bacteria</taxon>
        <taxon>Pseudomonadati</taxon>
        <taxon>Pseudomonadota</taxon>
        <taxon>Gammaproteobacteria</taxon>
        <taxon>Alteromonadales</taxon>
        <taxon>Pseudoalteromonadaceae</taxon>
        <taxon>Psychrosphaera</taxon>
    </lineage>
</organism>
<name>A0ABU3QW85_9GAMM</name>
<dbReference type="Proteomes" id="UP001257914">
    <property type="component" value="Unassembled WGS sequence"/>
</dbReference>
<keyword evidence="4" id="KW-1185">Reference proteome</keyword>
<comment type="caution">
    <text evidence="3">The sequence shown here is derived from an EMBL/GenBank/DDBJ whole genome shotgun (WGS) entry which is preliminary data.</text>
</comment>
<reference evidence="3 4" key="1">
    <citation type="submission" date="2023-10" db="EMBL/GenBank/DDBJ databases">
        <title>Psychrosphaera aquimaarina strain SW33 isolated from seawater.</title>
        <authorList>
            <person name="Bayburt H."/>
            <person name="Kim J.M."/>
            <person name="Choi B.J."/>
            <person name="Jeon C.O."/>
        </authorList>
    </citation>
    <scope>NUCLEOTIDE SEQUENCE [LARGE SCALE GENOMIC DNA]</scope>
    <source>
        <strain evidence="3 4">KCTC 52743</strain>
    </source>
</reference>